<proteinExistence type="predicted"/>
<protein>
    <submittedName>
        <fullName evidence="2">Transposase</fullName>
    </submittedName>
</protein>
<reference evidence="2 3" key="1">
    <citation type="submission" date="2021-02" db="EMBL/GenBank/DDBJ databases">
        <title>Genomic and phenotypic characterization of Pseudomonas hygromyciniae, a novel bacterial species discovered from a commercially purchased antibiotic vial.</title>
        <authorList>
            <person name="Turner T.L."/>
            <person name="Mitra S.D."/>
            <person name="Kochan T.J."/>
            <person name="Pincus N.B."/>
            <person name="Lebrun-Corbin M."/>
            <person name="Cheung B."/>
            <person name="Gatesy S.W."/>
            <person name="Afzal T."/>
            <person name="Ozer E.A."/>
            <person name="Hauser A.R."/>
        </authorList>
    </citation>
    <scope>NUCLEOTIDE SEQUENCE [LARGE SCALE GENOMIC DNA]</scope>
    <source>
        <strain evidence="2 3">SDM007</strain>
    </source>
</reference>
<dbReference type="InterPro" id="IPR025161">
    <property type="entry name" value="IS402-like_dom"/>
</dbReference>
<dbReference type="Proteomes" id="UP000663249">
    <property type="component" value="Chromosome"/>
</dbReference>
<evidence type="ECO:0000259" key="1">
    <source>
        <dbReference type="Pfam" id="PF13340"/>
    </source>
</evidence>
<sequence length="98" mass="11442">MDLMSTTQKTGRPRHDDRLMLNGVLWIVCSGAAWRDLPERFGAWSTVYQRYRDWRDDGTLEQILDRLCAGVNEGEMIDMETWTLNPALFREQLAHQNA</sequence>
<gene>
    <name evidence="2" type="ORF">JTY93_07190</name>
</gene>
<keyword evidence="3" id="KW-1185">Reference proteome</keyword>
<name>A0ABX7K0J2_9PSED</name>
<organism evidence="2 3">
    <name type="scientific">Pseudomonas hygromyciniae</name>
    <dbReference type="NCBI Taxonomy" id="2812000"/>
    <lineage>
        <taxon>Bacteria</taxon>
        <taxon>Pseudomonadati</taxon>
        <taxon>Pseudomonadota</taxon>
        <taxon>Gammaproteobacteria</taxon>
        <taxon>Pseudomonadales</taxon>
        <taxon>Pseudomonadaceae</taxon>
        <taxon>Pseudomonas</taxon>
    </lineage>
</organism>
<accession>A0ABX7K0J2</accession>
<evidence type="ECO:0000313" key="2">
    <source>
        <dbReference type="EMBL" id="QSB41149.1"/>
    </source>
</evidence>
<feature type="domain" description="Insertion element IS402-like" evidence="1">
    <location>
        <begin position="5"/>
        <end position="63"/>
    </location>
</feature>
<dbReference type="Pfam" id="PF13340">
    <property type="entry name" value="DUF4096"/>
    <property type="match status" value="1"/>
</dbReference>
<dbReference type="PANTHER" id="PTHR46637:SF1">
    <property type="entry name" value="BLL5188 PROTEIN"/>
    <property type="match status" value="1"/>
</dbReference>
<dbReference type="InterPro" id="IPR052909">
    <property type="entry name" value="Transposase_6_like"/>
</dbReference>
<dbReference type="EMBL" id="CP070506">
    <property type="protein sequence ID" value="QSB41149.1"/>
    <property type="molecule type" value="Genomic_DNA"/>
</dbReference>
<dbReference type="PANTHER" id="PTHR46637">
    <property type="entry name" value="TIS1421-TRANSPOSASE PROTEIN A"/>
    <property type="match status" value="1"/>
</dbReference>
<evidence type="ECO:0000313" key="3">
    <source>
        <dbReference type="Proteomes" id="UP000663249"/>
    </source>
</evidence>